<keyword evidence="7" id="KW-1185">Reference proteome</keyword>
<evidence type="ECO:0000256" key="2">
    <source>
        <dbReference type="ARBA" id="ARBA00008766"/>
    </source>
</evidence>
<dbReference type="SUPFAM" id="SSF55920">
    <property type="entry name" value="Creatinase/aminopeptidase"/>
    <property type="match status" value="1"/>
</dbReference>
<organism evidence="6 7">
    <name type="scientific">Streptomyces brevispora</name>
    <dbReference type="NCBI Taxonomy" id="887462"/>
    <lineage>
        <taxon>Bacteria</taxon>
        <taxon>Bacillati</taxon>
        <taxon>Actinomycetota</taxon>
        <taxon>Actinomycetes</taxon>
        <taxon>Kitasatosporales</taxon>
        <taxon>Streptomycetaceae</taxon>
        <taxon>Streptomyces</taxon>
    </lineage>
</organism>
<evidence type="ECO:0000256" key="5">
    <source>
        <dbReference type="ARBA" id="ARBA00022801"/>
    </source>
</evidence>
<keyword evidence="4" id="KW-0479">Metal-binding</keyword>
<protein>
    <recommendedName>
        <fullName evidence="3">Xaa-Pro aminopeptidase</fullName>
        <ecNumber evidence="3">3.4.11.9</ecNumber>
    </recommendedName>
</protein>
<evidence type="ECO:0000313" key="6">
    <source>
        <dbReference type="EMBL" id="WSC12506.1"/>
    </source>
</evidence>
<dbReference type="InterPro" id="IPR036005">
    <property type="entry name" value="Creatinase/aminopeptidase-like"/>
</dbReference>
<dbReference type="PANTHER" id="PTHR43226">
    <property type="entry name" value="XAA-PRO AMINOPEPTIDASE 3"/>
    <property type="match status" value="1"/>
</dbReference>
<dbReference type="EC" id="3.4.11.9" evidence="3"/>
<evidence type="ECO:0000256" key="4">
    <source>
        <dbReference type="ARBA" id="ARBA00022723"/>
    </source>
</evidence>
<dbReference type="RefSeq" id="WP_326590491.1">
    <property type="nucleotide sequence ID" value="NZ_CP109114.1"/>
</dbReference>
<dbReference type="EMBL" id="CP109114">
    <property type="protein sequence ID" value="WSC12506.1"/>
    <property type="molecule type" value="Genomic_DNA"/>
</dbReference>
<name>A0ABZ1FY06_9ACTN</name>
<keyword evidence="5" id="KW-0378">Hydrolase</keyword>
<accession>A0ABZ1FY06</accession>
<proteinExistence type="inferred from homology"/>
<dbReference type="PANTHER" id="PTHR43226:SF4">
    <property type="entry name" value="XAA-PRO AMINOPEPTIDASE 3"/>
    <property type="match status" value="1"/>
</dbReference>
<dbReference type="InterPro" id="IPR052433">
    <property type="entry name" value="X-Pro_dipept-like"/>
</dbReference>
<dbReference type="Gene3D" id="3.90.230.10">
    <property type="entry name" value="Creatinase/methionine aminopeptidase superfamily"/>
    <property type="match status" value="1"/>
</dbReference>
<comment type="similarity">
    <text evidence="2">Belongs to the peptidase M24B family.</text>
</comment>
<sequence>MLTVGPGLYLRPDDETLPRELRGIGIRIEDDLVITADGARLMSSALPRTPDGIEAWMAELLES</sequence>
<reference evidence="6 7" key="1">
    <citation type="submission" date="2022-10" db="EMBL/GenBank/DDBJ databases">
        <title>The complete genomes of actinobacterial strains from the NBC collection.</title>
        <authorList>
            <person name="Joergensen T.S."/>
            <person name="Alvarez Arevalo M."/>
            <person name="Sterndorff E.B."/>
            <person name="Faurdal D."/>
            <person name="Vuksanovic O."/>
            <person name="Mourched A.-S."/>
            <person name="Charusanti P."/>
            <person name="Shaw S."/>
            <person name="Blin K."/>
            <person name="Weber T."/>
        </authorList>
    </citation>
    <scope>NUCLEOTIDE SEQUENCE [LARGE SCALE GENOMIC DNA]</scope>
    <source>
        <strain evidence="6 7">NBC 01769</strain>
    </source>
</reference>
<gene>
    <name evidence="6" type="ORF">OIE64_06385</name>
</gene>
<evidence type="ECO:0000256" key="3">
    <source>
        <dbReference type="ARBA" id="ARBA00012574"/>
    </source>
</evidence>
<comment type="catalytic activity">
    <reaction evidence="1">
        <text>Release of any N-terminal amino acid, including proline, that is linked to proline, even from a dipeptide or tripeptide.</text>
        <dbReference type="EC" id="3.4.11.9"/>
    </reaction>
</comment>
<dbReference type="Proteomes" id="UP001330827">
    <property type="component" value="Chromosome"/>
</dbReference>
<evidence type="ECO:0000313" key="7">
    <source>
        <dbReference type="Proteomes" id="UP001330827"/>
    </source>
</evidence>
<evidence type="ECO:0000256" key="1">
    <source>
        <dbReference type="ARBA" id="ARBA00001424"/>
    </source>
</evidence>